<dbReference type="KEGG" id="asc:ASAC_0376"/>
<feature type="transmembrane region" description="Helical" evidence="5">
    <location>
        <begin position="37"/>
        <end position="55"/>
    </location>
</feature>
<name>D9Q0E5_ACIS3</name>
<feature type="transmembrane region" description="Helical" evidence="5">
    <location>
        <begin position="6"/>
        <end position="25"/>
    </location>
</feature>
<evidence type="ECO:0000256" key="5">
    <source>
        <dbReference type="SAM" id="Phobius"/>
    </source>
</evidence>
<comment type="subcellular location">
    <subcellularLocation>
        <location evidence="1">Membrane</location>
        <topology evidence="1">Multi-pass membrane protein</topology>
    </subcellularLocation>
</comment>
<keyword evidence="3 5" id="KW-1133">Transmembrane helix</keyword>
<proteinExistence type="predicted"/>
<accession>D9Q0E5</accession>
<dbReference type="Pfam" id="PF00420">
    <property type="entry name" value="Oxidored_q2"/>
    <property type="match status" value="1"/>
</dbReference>
<evidence type="ECO:0000256" key="1">
    <source>
        <dbReference type="ARBA" id="ARBA00004141"/>
    </source>
</evidence>
<evidence type="ECO:0000256" key="3">
    <source>
        <dbReference type="ARBA" id="ARBA00022989"/>
    </source>
</evidence>
<dbReference type="InParanoid" id="D9Q0E5"/>
<evidence type="ECO:0000313" key="6">
    <source>
        <dbReference type="EMBL" id="ADL18783.1"/>
    </source>
</evidence>
<feature type="transmembrane region" description="Helical" evidence="5">
    <location>
        <begin position="61"/>
        <end position="88"/>
    </location>
</feature>
<dbReference type="EMBL" id="CP001742">
    <property type="protein sequence ID" value="ADL18783.1"/>
    <property type="molecule type" value="Genomic_DNA"/>
</dbReference>
<dbReference type="Gene3D" id="1.10.287.3510">
    <property type="match status" value="1"/>
</dbReference>
<dbReference type="eggNOG" id="arCOG12271">
    <property type="taxonomic scope" value="Archaea"/>
</dbReference>
<keyword evidence="4 5" id="KW-0472">Membrane</keyword>
<protein>
    <submittedName>
        <fullName evidence="6">NADH-quinone oxidoreductase subunit K</fullName>
    </submittedName>
</protein>
<dbReference type="GO" id="GO:0016020">
    <property type="term" value="C:membrane"/>
    <property type="evidence" value="ECO:0007669"/>
    <property type="project" value="UniProtKB-SubCell"/>
</dbReference>
<dbReference type="STRING" id="666510.ASAC_0376"/>
<dbReference type="RefSeq" id="WP_013266295.1">
    <property type="nucleotide sequence ID" value="NC_014374.1"/>
</dbReference>
<evidence type="ECO:0000256" key="2">
    <source>
        <dbReference type="ARBA" id="ARBA00022692"/>
    </source>
</evidence>
<dbReference type="OrthoDB" id="382884at2157"/>
<dbReference type="InterPro" id="IPR039428">
    <property type="entry name" value="NUOK/Mnh_C1-like"/>
</dbReference>
<dbReference type="AlphaFoldDB" id="D9Q0E5"/>
<dbReference type="Proteomes" id="UP000000346">
    <property type="component" value="Chromosome"/>
</dbReference>
<evidence type="ECO:0000256" key="4">
    <source>
        <dbReference type="ARBA" id="ARBA00023136"/>
    </source>
</evidence>
<keyword evidence="2 5" id="KW-0812">Transmembrane</keyword>
<sequence>MILVDSFVGATLFVTSAIIMAIGAYGLTASNNLLRQLLSVEVIFNGLLLLVIPLLSGFAALAAYFGIIVISVVSVEVVVVVSILIAFLRQYRSLSSSDLEESEV</sequence>
<reference evidence="6 7" key="1">
    <citation type="journal article" date="2010" name="Appl. Environ. Microbiol.">
        <title>The genome sequence of the crenarchaeon Acidilobus saccharovorans supports a new order, Acidilobales, and suggests an important ecological role in terrestrial acidic hot springs.</title>
        <authorList>
            <person name="Mardanov A.V."/>
            <person name="Svetlitchnyi V.A."/>
            <person name="Beletsky A.V."/>
            <person name="Prokofeva M.I."/>
            <person name="Bonch-Osmolovskaya E.A."/>
            <person name="Ravin N.V."/>
            <person name="Skryabin K.G."/>
        </authorList>
    </citation>
    <scope>NUCLEOTIDE SEQUENCE [LARGE SCALE GENOMIC DNA]</scope>
    <source>
        <strain evidence="7">DSM 16705 / JCM 18335 / VKM B-2471 / 345-15</strain>
    </source>
</reference>
<organism evidence="6 7">
    <name type="scientific">Acidilobus saccharovorans (strain DSM 16705 / JCM 18335 / VKM B-2471 / 345-15)</name>
    <dbReference type="NCBI Taxonomy" id="666510"/>
    <lineage>
        <taxon>Archaea</taxon>
        <taxon>Thermoproteota</taxon>
        <taxon>Thermoprotei</taxon>
        <taxon>Acidilobales</taxon>
        <taxon>Acidilobaceae</taxon>
        <taxon>Acidilobus</taxon>
    </lineage>
</organism>
<gene>
    <name evidence="6" type="ordered locus">ASAC_0376</name>
</gene>
<evidence type="ECO:0000313" key="7">
    <source>
        <dbReference type="Proteomes" id="UP000000346"/>
    </source>
</evidence>
<dbReference type="HOGENOM" id="CLU_2243688_0_0_2"/>
<dbReference type="GeneID" id="9498604"/>
<keyword evidence="7" id="KW-1185">Reference proteome</keyword>